<feature type="signal peptide" evidence="1">
    <location>
        <begin position="1"/>
        <end position="20"/>
    </location>
</feature>
<dbReference type="OrthoDB" id="7915726at2"/>
<protein>
    <recommendedName>
        <fullName evidence="2">LysM domain-containing protein</fullName>
    </recommendedName>
</protein>
<reference evidence="3 4" key="1">
    <citation type="submission" date="2015-03" db="EMBL/GenBank/DDBJ databases">
        <title>Genome sequencing of Methylobacterium variabile DSM 16961.</title>
        <authorList>
            <person name="Chaudhry V."/>
            <person name="Patil P.B."/>
        </authorList>
    </citation>
    <scope>NUCLEOTIDE SEQUENCE [LARGE SCALE GENOMIC DNA]</scope>
    <source>
        <strain evidence="3 4">DSM 16961</strain>
    </source>
</reference>
<dbReference type="SUPFAM" id="SSF54106">
    <property type="entry name" value="LysM domain"/>
    <property type="match status" value="1"/>
</dbReference>
<comment type="caution">
    <text evidence="3">The sequence shown here is derived from an EMBL/GenBank/DDBJ whole genome shotgun (WGS) entry which is preliminary data.</text>
</comment>
<evidence type="ECO:0000313" key="4">
    <source>
        <dbReference type="Proteomes" id="UP000035955"/>
    </source>
</evidence>
<accession>A0A0J6UXZ2</accession>
<dbReference type="InterPro" id="IPR036779">
    <property type="entry name" value="LysM_dom_sf"/>
</dbReference>
<dbReference type="EMBL" id="LABY01000204">
    <property type="protein sequence ID" value="KMO31231.1"/>
    <property type="molecule type" value="Genomic_DNA"/>
</dbReference>
<feature type="domain" description="LysM" evidence="2">
    <location>
        <begin position="28"/>
        <end position="73"/>
    </location>
</feature>
<feature type="chain" id="PRO_5005283017" description="LysM domain-containing protein" evidence="1">
    <location>
        <begin position="21"/>
        <end position="228"/>
    </location>
</feature>
<dbReference type="Pfam" id="PF01476">
    <property type="entry name" value="LysM"/>
    <property type="match status" value="1"/>
</dbReference>
<name>A0A0J6UXZ2_9HYPH</name>
<dbReference type="InterPro" id="IPR018392">
    <property type="entry name" value="LysM"/>
</dbReference>
<evidence type="ECO:0000256" key="1">
    <source>
        <dbReference type="SAM" id="SignalP"/>
    </source>
</evidence>
<dbReference type="PROSITE" id="PS51782">
    <property type="entry name" value="LYSM"/>
    <property type="match status" value="1"/>
</dbReference>
<dbReference type="Gene3D" id="3.10.350.10">
    <property type="entry name" value="LysM domain"/>
    <property type="match status" value="1"/>
</dbReference>
<dbReference type="Proteomes" id="UP000035955">
    <property type="component" value="Unassembled WGS sequence"/>
</dbReference>
<evidence type="ECO:0000313" key="3">
    <source>
        <dbReference type="EMBL" id="KMO31231.1"/>
    </source>
</evidence>
<dbReference type="AlphaFoldDB" id="A0A0J6UXZ2"/>
<sequence>MATLALFAGAGFLAGSQGFAQEAGCQNGTVQVQPDDTLSRIASRCDVSEGALLAANPSIDGSADLQVGTTMRLQPTTSQSQDLGRRLNHFAREANDALGRVAGQVGSSAQDLLDKNPDLKARLERLGQRIGLSDGNSTPSLTLTPDKGPAGSTVTLAATGLPKDQLVKIGVGAPNSAFQLLQDARSSNEGTLSVNVKVPERSNDTRVVFTLRGGDAVKLTSKPFRIVP</sequence>
<dbReference type="CDD" id="cd00118">
    <property type="entry name" value="LysM"/>
    <property type="match status" value="1"/>
</dbReference>
<gene>
    <name evidence="3" type="ORF">VQ02_26575</name>
</gene>
<dbReference type="PATRIC" id="fig|298794.3.peg.3097"/>
<organism evidence="3 4">
    <name type="scientific">Methylobacterium variabile</name>
    <dbReference type="NCBI Taxonomy" id="298794"/>
    <lineage>
        <taxon>Bacteria</taxon>
        <taxon>Pseudomonadati</taxon>
        <taxon>Pseudomonadota</taxon>
        <taxon>Alphaproteobacteria</taxon>
        <taxon>Hyphomicrobiales</taxon>
        <taxon>Methylobacteriaceae</taxon>
        <taxon>Methylobacterium</taxon>
    </lineage>
</organism>
<proteinExistence type="predicted"/>
<dbReference type="SMART" id="SM00257">
    <property type="entry name" value="LysM"/>
    <property type="match status" value="1"/>
</dbReference>
<evidence type="ECO:0000259" key="2">
    <source>
        <dbReference type="PROSITE" id="PS51782"/>
    </source>
</evidence>
<keyword evidence="1" id="KW-0732">Signal</keyword>
<keyword evidence="4" id="KW-1185">Reference proteome</keyword>